<dbReference type="Pfam" id="PF12697">
    <property type="entry name" value="Abhydrolase_6"/>
    <property type="match status" value="1"/>
</dbReference>
<name>A0A1L0BUE0_9ASCO</name>
<dbReference type="InterPro" id="IPR029058">
    <property type="entry name" value="AB_hydrolase_fold"/>
</dbReference>
<evidence type="ECO:0000313" key="6">
    <source>
        <dbReference type="Proteomes" id="UP000182259"/>
    </source>
</evidence>
<gene>
    <name evidence="5" type="ORF">SAMEA4029009_CIC11G00000005907</name>
</gene>
<keyword evidence="3" id="KW-1133">Transmembrane helix</keyword>
<dbReference type="SUPFAM" id="SSF53474">
    <property type="entry name" value="alpha/beta-Hydrolases"/>
    <property type="match status" value="1"/>
</dbReference>
<dbReference type="EMBL" id="LT635766">
    <property type="protein sequence ID" value="SGZ53906.1"/>
    <property type="molecule type" value="Genomic_DNA"/>
</dbReference>
<dbReference type="Gene3D" id="3.40.50.1820">
    <property type="entry name" value="alpha/beta hydrolase"/>
    <property type="match status" value="1"/>
</dbReference>
<organism evidence="5 6">
    <name type="scientific">Sungouiella intermedia</name>
    <dbReference type="NCBI Taxonomy" id="45354"/>
    <lineage>
        <taxon>Eukaryota</taxon>
        <taxon>Fungi</taxon>
        <taxon>Dikarya</taxon>
        <taxon>Ascomycota</taxon>
        <taxon>Saccharomycotina</taxon>
        <taxon>Pichiomycetes</taxon>
        <taxon>Metschnikowiaceae</taxon>
        <taxon>Sungouiella</taxon>
    </lineage>
</organism>
<dbReference type="Proteomes" id="UP000182259">
    <property type="component" value="Chromosome III"/>
</dbReference>
<proteinExistence type="inferred from homology"/>
<dbReference type="GO" id="GO:0052689">
    <property type="term" value="F:carboxylic ester hydrolase activity"/>
    <property type="evidence" value="ECO:0007669"/>
    <property type="project" value="TreeGrafter"/>
</dbReference>
<evidence type="ECO:0000313" key="5">
    <source>
        <dbReference type="EMBL" id="SGZ53906.1"/>
    </source>
</evidence>
<evidence type="ECO:0000256" key="1">
    <source>
        <dbReference type="ARBA" id="ARBA00008645"/>
    </source>
</evidence>
<protein>
    <submittedName>
        <fullName evidence="5">CIC11C00000005907</fullName>
    </submittedName>
</protein>
<dbReference type="PANTHER" id="PTHR46118">
    <property type="entry name" value="PROTEIN ABHD11"/>
    <property type="match status" value="1"/>
</dbReference>
<dbReference type="PANTHER" id="PTHR46118:SF4">
    <property type="entry name" value="PROTEIN ABHD11"/>
    <property type="match status" value="1"/>
</dbReference>
<accession>A0A1L0BUE0</accession>
<evidence type="ECO:0000259" key="4">
    <source>
        <dbReference type="Pfam" id="PF12697"/>
    </source>
</evidence>
<dbReference type="AlphaFoldDB" id="A0A1L0BUE0"/>
<keyword evidence="3" id="KW-0472">Membrane</keyword>
<feature type="domain" description="AB hydrolase-1" evidence="4">
    <location>
        <begin position="336"/>
        <end position="583"/>
    </location>
</feature>
<feature type="transmembrane region" description="Helical" evidence="3">
    <location>
        <begin position="63"/>
        <end position="87"/>
    </location>
</feature>
<keyword evidence="2" id="KW-0378">Hydrolase</keyword>
<sequence>MSENTSLLSATITFIQRADMPSATTSSTGMPKISSTAETYTTPSVTVPPSSNNPYILKTNGPLGVVFIAVGSVVGAILLAFALYHLYKSLSSSRMAKRTMNNEKFAYQKYQGAFSSNITPLLTQGYLHPENNSVAKLPLLNSNKSFAGGSQVGESSTIFTYEGSNPTTHHDLTQMFVSPTKDVMTHNRTRSQYLTGSVTNLSLYGGSKTNLNSPSPATNRHSQVMPNLYINEEANNSDYSVVPSMAQERKPNEDGRMPREGKKTLPSMYLDDLIDRLKNIPKRLFHSTAPRRLELAKEYESLKLSQVPDLPVHKTVPLSSQSFKGKTTIDPEKSPLVLLHGLFGAKQNYSSVGRHICAATARNVIGIDLRNHGSTIHAAPHDYLHMTNDTIKHIEDMGTSVVLAGHLMGAKVAMLVSLLRPELVEKLVVIDNSPASQNLGSQFTKDLLGMCHVERDRSLRDLPQAAKLLKIDKLLFKYEKSSLVRLFLMSNLQRRASKHDNLPVKFRVPVLNFLKMKTLDAMGQWPESVEKLKYHGPVKVMRGTQSDFVKDIEVFSKHFTDVLVTDFDSGHWLVSERPKQFIEEMVAFTESS</sequence>
<dbReference type="InterPro" id="IPR000073">
    <property type="entry name" value="AB_hydrolase_1"/>
</dbReference>
<reference evidence="5 6" key="1">
    <citation type="submission" date="2016-10" db="EMBL/GenBank/DDBJ databases">
        <authorList>
            <person name="de Groot N.N."/>
        </authorList>
    </citation>
    <scope>NUCLEOTIDE SEQUENCE [LARGE SCALE GENOMIC DNA]</scope>
    <source>
        <strain evidence="5 6">PYCC 4715</strain>
    </source>
</reference>
<dbReference type="GO" id="GO:0005739">
    <property type="term" value="C:mitochondrion"/>
    <property type="evidence" value="ECO:0007669"/>
    <property type="project" value="TreeGrafter"/>
</dbReference>
<evidence type="ECO:0000256" key="3">
    <source>
        <dbReference type="SAM" id="Phobius"/>
    </source>
</evidence>
<keyword evidence="3" id="KW-0812">Transmembrane</keyword>
<comment type="similarity">
    <text evidence="1">Belongs to the AB hydrolase superfamily.</text>
</comment>
<evidence type="ECO:0000256" key="2">
    <source>
        <dbReference type="ARBA" id="ARBA00022801"/>
    </source>
</evidence>